<evidence type="ECO:0000313" key="2">
    <source>
        <dbReference type="EMBL" id="MDS1004947.1"/>
    </source>
</evidence>
<evidence type="ECO:0000313" key="3">
    <source>
        <dbReference type="Proteomes" id="UP001182303"/>
    </source>
</evidence>
<evidence type="ECO:0000259" key="1">
    <source>
        <dbReference type="Pfam" id="PF13676"/>
    </source>
</evidence>
<feature type="domain" description="TIR" evidence="1">
    <location>
        <begin position="29"/>
        <end position="112"/>
    </location>
</feature>
<dbReference type="GO" id="GO:0007165">
    <property type="term" value="P:signal transduction"/>
    <property type="evidence" value="ECO:0007669"/>
    <property type="project" value="InterPro"/>
</dbReference>
<keyword evidence="2" id="KW-0675">Receptor</keyword>
<dbReference type="Gene3D" id="3.40.50.10140">
    <property type="entry name" value="Toll/interleukin-1 receptor homology (TIR) domain"/>
    <property type="match status" value="1"/>
</dbReference>
<organism evidence="2 3">
    <name type="scientific">Clostridium sporogenes</name>
    <dbReference type="NCBI Taxonomy" id="1509"/>
    <lineage>
        <taxon>Bacteria</taxon>
        <taxon>Bacillati</taxon>
        <taxon>Bacillota</taxon>
        <taxon>Clostridia</taxon>
        <taxon>Eubacteriales</taxon>
        <taxon>Clostridiaceae</taxon>
        <taxon>Clostridium</taxon>
    </lineage>
</organism>
<gene>
    <name evidence="2" type="ORF">P9J83_15795</name>
</gene>
<protein>
    <submittedName>
        <fullName evidence="2">Toll/interleukin-1 receptor domain-containing protein</fullName>
    </submittedName>
</protein>
<dbReference type="SUPFAM" id="SSF52200">
    <property type="entry name" value="Toll/Interleukin receptor TIR domain"/>
    <property type="match status" value="1"/>
</dbReference>
<comment type="caution">
    <text evidence="2">The sequence shown here is derived from an EMBL/GenBank/DDBJ whole genome shotgun (WGS) entry which is preliminary data.</text>
</comment>
<dbReference type="RefSeq" id="WP_310944338.1">
    <property type="nucleotide sequence ID" value="NZ_JARUIS010000031.1"/>
</dbReference>
<dbReference type="Proteomes" id="UP001182303">
    <property type="component" value="Unassembled WGS sequence"/>
</dbReference>
<dbReference type="InterPro" id="IPR035897">
    <property type="entry name" value="Toll_tir_struct_dom_sf"/>
</dbReference>
<dbReference type="Pfam" id="PF13676">
    <property type="entry name" value="TIR_2"/>
    <property type="match status" value="1"/>
</dbReference>
<proteinExistence type="predicted"/>
<dbReference type="AlphaFoldDB" id="A0AAE4FP28"/>
<sequence length="190" mass="22206">MAQGINRALNNEYKSFNERYGFSSVKPCIFLSHRSLDKDAVEDIGKYIKSKGIDIYLDKYDQNLQRADKEGNDKDTTECIQKGLKSSTHIMCILSEDTVNSWWVPYEIGYGEKIPIEISSLKLAELEEKEIPAFLRIRNCMMGRSELDNYLEKIIKRYNTLTESEYKIYKNQKIMFEYASVHPLAKYLDK</sequence>
<name>A0AAE4FP28_CLOSG</name>
<dbReference type="EMBL" id="JARUIS010000031">
    <property type="protein sequence ID" value="MDS1004947.1"/>
    <property type="molecule type" value="Genomic_DNA"/>
</dbReference>
<accession>A0AAE4FP28</accession>
<reference evidence="2" key="1">
    <citation type="submission" date="2023-04" db="EMBL/GenBank/DDBJ databases">
        <title>Assessment of the microbiological origin of a defect in Grana Padano cheese.</title>
        <authorList>
            <person name="Zago M."/>
            <person name="Rossetti L."/>
            <person name="Bonvini B."/>
            <person name="Carminati D."/>
            <person name="Giraffa G."/>
        </authorList>
    </citation>
    <scope>NUCLEOTIDE SEQUENCE</scope>
    <source>
        <strain evidence="2">4990</strain>
    </source>
</reference>
<dbReference type="InterPro" id="IPR000157">
    <property type="entry name" value="TIR_dom"/>
</dbReference>